<proteinExistence type="predicted"/>
<evidence type="ECO:0000313" key="6">
    <source>
        <dbReference type="EMBL" id="MCP2331095.1"/>
    </source>
</evidence>
<dbReference type="SUPFAM" id="SSF55781">
    <property type="entry name" value="GAF domain-like"/>
    <property type="match status" value="1"/>
</dbReference>
<feature type="domain" description="IclR-ED" evidence="5">
    <location>
        <begin position="70"/>
        <end position="254"/>
    </location>
</feature>
<evidence type="ECO:0000259" key="5">
    <source>
        <dbReference type="PROSITE" id="PS51078"/>
    </source>
</evidence>
<evidence type="ECO:0000256" key="3">
    <source>
        <dbReference type="ARBA" id="ARBA00023163"/>
    </source>
</evidence>
<evidence type="ECO:0000313" key="7">
    <source>
        <dbReference type="Proteomes" id="UP000791080"/>
    </source>
</evidence>
<keyword evidence="1" id="KW-0805">Transcription regulation</keyword>
<evidence type="ECO:0000259" key="4">
    <source>
        <dbReference type="PROSITE" id="PS51077"/>
    </source>
</evidence>
<keyword evidence="7" id="KW-1185">Reference proteome</keyword>
<dbReference type="Gene3D" id="3.30.450.40">
    <property type="match status" value="1"/>
</dbReference>
<dbReference type="InterPro" id="IPR014757">
    <property type="entry name" value="Tscrpt_reg_IclR_C"/>
</dbReference>
<evidence type="ECO:0000256" key="2">
    <source>
        <dbReference type="ARBA" id="ARBA00023125"/>
    </source>
</evidence>
<dbReference type="InterPro" id="IPR036388">
    <property type="entry name" value="WH-like_DNA-bd_sf"/>
</dbReference>
<dbReference type="PROSITE" id="PS51078">
    <property type="entry name" value="ICLR_ED"/>
    <property type="match status" value="1"/>
</dbReference>
<dbReference type="EMBL" id="AUBJ02000001">
    <property type="protein sequence ID" value="MCP2331095.1"/>
    <property type="molecule type" value="Genomic_DNA"/>
</dbReference>
<dbReference type="InterPro" id="IPR005471">
    <property type="entry name" value="Tscrpt_reg_IclR_N"/>
</dbReference>
<evidence type="ECO:0000256" key="1">
    <source>
        <dbReference type="ARBA" id="ARBA00023015"/>
    </source>
</evidence>
<dbReference type="Proteomes" id="UP000791080">
    <property type="component" value="Unassembled WGS sequence"/>
</dbReference>
<comment type="caution">
    <text evidence="6">The sequence shown here is derived from an EMBL/GenBank/DDBJ whole genome shotgun (WGS) entry which is preliminary data.</text>
</comment>
<dbReference type="SUPFAM" id="SSF46785">
    <property type="entry name" value="Winged helix' DNA-binding domain"/>
    <property type="match status" value="1"/>
</dbReference>
<dbReference type="Pfam" id="PF01614">
    <property type="entry name" value="IclR_C"/>
    <property type="match status" value="1"/>
</dbReference>
<dbReference type="SMART" id="SM00346">
    <property type="entry name" value="HTH_ICLR"/>
    <property type="match status" value="1"/>
</dbReference>
<dbReference type="Pfam" id="PF09339">
    <property type="entry name" value="HTH_IclR"/>
    <property type="match status" value="1"/>
</dbReference>
<dbReference type="PANTHER" id="PTHR30136">
    <property type="entry name" value="HELIX-TURN-HELIX TRANSCRIPTIONAL REGULATOR, ICLR FAMILY"/>
    <property type="match status" value="1"/>
</dbReference>
<keyword evidence="2" id="KW-0238">DNA-binding</keyword>
<feature type="domain" description="HTH iclR-type" evidence="4">
    <location>
        <begin position="7"/>
        <end position="69"/>
    </location>
</feature>
<dbReference type="PROSITE" id="PS51077">
    <property type="entry name" value="HTH_ICLR"/>
    <property type="match status" value="1"/>
</dbReference>
<name>A0ABT1JF23_ACTCY</name>
<dbReference type="PANTHER" id="PTHR30136:SF24">
    <property type="entry name" value="HTH-TYPE TRANSCRIPTIONAL REPRESSOR ALLR"/>
    <property type="match status" value="1"/>
</dbReference>
<dbReference type="RefSeq" id="WP_026420489.1">
    <property type="nucleotide sequence ID" value="NZ_AUBJ02000001.1"/>
</dbReference>
<dbReference type="Gene3D" id="1.10.10.10">
    <property type="entry name" value="Winged helix-like DNA-binding domain superfamily/Winged helix DNA-binding domain"/>
    <property type="match status" value="1"/>
</dbReference>
<reference evidence="6 7" key="1">
    <citation type="submission" date="2013-07" db="EMBL/GenBank/DDBJ databases">
        <authorList>
            <consortium name="DOE Joint Genome Institute"/>
            <person name="Reeve W."/>
            <person name="Huntemann M."/>
            <person name="Han J."/>
            <person name="Chen A."/>
            <person name="Kyrpides N."/>
            <person name="Mavromatis K."/>
            <person name="Markowitz V."/>
            <person name="Palaniappan K."/>
            <person name="Ivanova N."/>
            <person name="Schaumberg A."/>
            <person name="Pati A."/>
            <person name="Liolios K."/>
            <person name="Nordberg H.P."/>
            <person name="Cantor M.N."/>
            <person name="Hua S.X."/>
            <person name="Woyke T."/>
        </authorList>
    </citation>
    <scope>NUCLEOTIDE SEQUENCE [LARGE SCALE GENOMIC DNA]</scope>
    <source>
        <strain evidence="6 7">DSM 43889</strain>
    </source>
</reference>
<accession>A0ABT1JF23</accession>
<protein>
    <submittedName>
        <fullName evidence="6">Transcriptional regulator, IclR family</fullName>
    </submittedName>
</protein>
<keyword evidence="3" id="KW-0804">Transcription</keyword>
<organism evidence="6 7">
    <name type="scientific">Actinoalloteichus caeruleus DSM 43889</name>
    <dbReference type="NCBI Taxonomy" id="1120930"/>
    <lineage>
        <taxon>Bacteria</taxon>
        <taxon>Bacillati</taxon>
        <taxon>Actinomycetota</taxon>
        <taxon>Actinomycetes</taxon>
        <taxon>Pseudonocardiales</taxon>
        <taxon>Pseudonocardiaceae</taxon>
        <taxon>Actinoalloteichus</taxon>
        <taxon>Actinoalloteichus cyanogriseus</taxon>
    </lineage>
</organism>
<gene>
    <name evidence="6" type="ORF">G443_001365</name>
</gene>
<dbReference type="InterPro" id="IPR050707">
    <property type="entry name" value="HTH_MetabolicPath_Reg"/>
</dbReference>
<dbReference type="InterPro" id="IPR029016">
    <property type="entry name" value="GAF-like_dom_sf"/>
</dbReference>
<sequence length="267" mass="28581">MSVDKPMQVVVRALDVLTALSNARGGRTLQDLHEELDIPLGSMHRVLSTLTQQGFVSRSRVNKRYFIGPAARALSAQRSHGGSPLVVPPAALAQAGEESGETVFLTEMIGELPVCVALVEARHPLRLFVRIGQEMPLHAAAASRSILAHQPEDVVRTLLAGTSMTGFTADTPRTVAEVLDHLAVVRDRGYDVCDDELDRDVWAVSAPLLAADGSVTSSVTLAAAGSRMSDPLTRARATEIVLRAAREMSFDLGWSGEDVAHSTQRGT</sequence>
<reference evidence="6 7" key="2">
    <citation type="submission" date="2022-06" db="EMBL/GenBank/DDBJ databases">
        <title>Genomic Encyclopedia of Type Strains, Phase I: the one thousand microbial genomes (KMG-I) project.</title>
        <authorList>
            <person name="Kyrpides N."/>
        </authorList>
    </citation>
    <scope>NUCLEOTIDE SEQUENCE [LARGE SCALE GENOMIC DNA]</scope>
    <source>
        <strain evidence="6 7">DSM 43889</strain>
    </source>
</reference>
<dbReference type="InterPro" id="IPR036390">
    <property type="entry name" value="WH_DNA-bd_sf"/>
</dbReference>